<keyword evidence="6" id="KW-0677">Repeat</keyword>
<keyword evidence="10" id="KW-0946">Virion</keyword>
<dbReference type="Gene3D" id="3.90.70.120">
    <property type="match status" value="1"/>
</dbReference>
<name>A0A8B6T2V6_9GAMA</name>
<feature type="compositionally biased region" description="Polar residues" evidence="13">
    <location>
        <begin position="314"/>
        <end position="349"/>
    </location>
</feature>
<evidence type="ECO:0000256" key="13">
    <source>
        <dbReference type="SAM" id="MobiDB-lite"/>
    </source>
</evidence>
<proteinExistence type="predicted"/>
<feature type="domain" description="Peptidase C76" evidence="14">
    <location>
        <begin position="13"/>
        <end position="227"/>
    </location>
</feature>
<keyword evidence="2" id="KW-0920">Virion tegument</keyword>
<evidence type="ECO:0000256" key="8">
    <source>
        <dbReference type="ARBA" id="ARBA00022801"/>
    </source>
</evidence>
<feature type="region of interest" description="Disordered" evidence="13">
    <location>
        <begin position="2257"/>
        <end position="2302"/>
    </location>
</feature>
<evidence type="ECO:0000256" key="12">
    <source>
        <dbReference type="ARBA" id="ARBA00023200"/>
    </source>
</evidence>
<dbReference type="GO" id="GO:0044423">
    <property type="term" value="C:virion component"/>
    <property type="evidence" value="ECO:0007669"/>
    <property type="project" value="UniProtKB-KW"/>
</dbReference>
<keyword evidence="7" id="KW-0833">Ubl conjugation pathway</keyword>
<protein>
    <submittedName>
        <fullName evidence="15">Large tegument protein</fullName>
    </submittedName>
</protein>
<evidence type="ECO:0000256" key="6">
    <source>
        <dbReference type="ARBA" id="ARBA00022737"/>
    </source>
</evidence>
<keyword evidence="3" id="KW-0945">Host-virus interaction</keyword>
<dbReference type="SUPFAM" id="SSF54001">
    <property type="entry name" value="Cysteine proteinases"/>
    <property type="match status" value="1"/>
</dbReference>
<accession>A0A8B6T2V6</accession>
<dbReference type="InterPro" id="IPR038765">
    <property type="entry name" value="Papain-like_cys_pep_sf"/>
</dbReference>
<organism evidence="15">
    <name type="scientific">Otarine gammaherpesvirus 4</name>
    <dbReference type="NCBI Taxonomy" id="2801541"/>
    <lineage>
        <taxon>Viruses</taxon>
        <taxon>Duplodnaviria</taxon>
        <taxon>Heunggongvirae</taxon>
        <taxon>Peploviricota</taxon>
        <taxon>Herviviricetes</taxon>
        <taxon>Herpesvirales</taxon>
        <taxon>Orthoherpesviridae</taxon>
        <taxon>Gammaherpesvirinae</taxon>
    </lineage>
</organism>
<keyword evidence="8" id="KW-0378">Hydrolase</keyword>
<keyword evidence="4" id="KW-1130">Modulation of host ubiquitin pathway by virus</keyword>
<evidence type="ECO:0000256" key="4">
    <source>
        <dbReference type="ARBA" id="ARBA00022662"/>
    </source>
</evidence>
<keyword evidence="1" id="KW-1048">Host nucleus</keyword>
<keyword evidence="11" id="KW-1127">Modulation of host ubiquitin pathway by viral deubiquitinase</keyword>
<feature type="compositionally biased region" description="Low complexity" evidence="13">
    <location>
        <begin position="2271"/>
        <end position="2289"/>
    </location>
</feature>
<keyword evidence="12" id="KW-1035">Host cytoplasm</keyword>
<gene>
    <name evidence="15" type="primary">ORF64</name>
</gene>
<keyword evidence="5" id="KW-0645">Protease</keyword>
<evidence type="ECO:0000256" key="9">
    <source>
        <dbReference type="ARBA" id="ARBA00022807"/>
    </source>
</evidence>
<dbReference type="Pfam" id="PF04843">
    <property type="entry name" value="Herpes_teg_N"/>
    <property type="match status" value="1"/>
</dbReference>
<feature type="region of interest" description="Disordered" evidence="13">
    <location>
        <begin position="2319"/>
        <end position="2343"/>
    </location>
</feature>
<feature type="region of interest" description="Disordered" evidence="13">
    <location>
        <begin position="308"/>
        <end position="359"/>
    </location>
</feature>
<evidence type="ECO:0000256" key="10">
    <source>
        <dbReference type="ARBA" id="ARBA00022844"/>
    </source>
</evidence>
<reference evidence="15" key="1">
    <citation type="submission" date="2019-10" db="EMBL/GenBank/DDBJ databases">
        <title>Otarine herpesvirus 4 in Northern fur seal genital swab.</title>
        <authorList>
            <person name="Deming A.C."/>
            <person name="Wellehan J.F.X."/>
            <person name="Gulland F.M.D."/>
        </authorList>
    </citation>
    <scope>NUCLEOTIDE SEQUENCE</scope>
    <source>
        <strain evidence="15">Cu11-001</strain>
    </source>
</reference>
<dbReference type="PROSITE" id="PS51521">
    <property type="entry name" value="HTUSP"/>
    <property type="match status" value="1"/>
</dbReference>
<sequence>MDPRWLYRRFRVDGVASSHQGDRRHGEYAGSQCLSVCVMYLATSYYNDSKPVTRKEDLDEVLRLGTQLDSMLRKSGRIGRQQFAQLSDIPGVLETHNWTCSIYTSLELFGLIAQESIINEPFVMSLRTMLERNYHNVPQFILFICNSRAGAVLLRDGRYYLFDPHNVPMLPDSPAHVISTMDSVDILRYVGPPDAEYTGCQLYFIPTQYEHMSPQRFILHNYRVLMSRPPNSFRISLTGLSCVTDDDEENYHTLPHNPCGNNHAVEPTAVESNLEVVPQISSSKGGHIVALDNSAQTQDLHQTSPIIAPVSPTVLPSSQFTTSSTLQHPKSPSSMETPASQQTSSPQLKQKQDEFKSSPCDNLQKSLQVLEAVIDGDATNNEATHTSHVSECMISSNATETSSECNNGTTSPIQRHLQQPPPMVISAGADELLHDLQLSGKRKRRQSDDASATSISTEPDRPLLLQHANIGSSTVPISEVGLPQVPQCSTQPHITANDYHNNSDDCDSPTLPTLPNATEYMRLEFNSTFEDEIDFCAIDMALDRLESNTHIQGHPIIYDMVSDRPIRESVALMALDRMIYSIVVEHGLVSSSDNGVASPALNVLRFAVLWARKLSAPTGGLESMLSTNLRLDAVYHAAVLDRILDDTKLGSHVRAKLTPCLSHMYNETENVVGTLVAEFRSAMRADQLRETPLNLSTELLNMLNSGAPCGYVVATRAELDRLICTGIEWRNMALARNSLIATDGEYFQQLLECISQFMPPPLPAHAMTVAVEKKMQILACHCARVASALTAEAEGLLLTLIESLEAVADSNTTMLYTSPDFNTTLMRIKLTITTITFCESDLGLGSDDLLTCNSQLLCLGSKIATLCNSDWTPFVPSDVTAPPSIVNALERIATLNRNAVNRQMVDAILDDIEAILADEPRCANGGTVASTRDLETYVANAGALVGPADHPRFNKLRTAVLQLSTTENAIVSTLQCTSLKDLPTSVPRLLQMIASNERLAHSDVVRGALVHCAMSAVSDVVTVLTSNDGNAPTVDEMLALRTFADRIFNEDVTNAVNVVTTAVRAVEAVKLAYECMNDCGRDRGGVSCNDLWKVASDDVVRAKETLRESSVDRGTRRQLAKVLRNLSCKCVHGTSICVSSPIDSGADGTLPHNSSNVSDQFSASYNCEPNGQENMDEETEMHQVITDNSDDPQSIQETMQCCGKEAWAKVRTAFKNLTFATVSTNDWVAIWAECMHSDTRFPETIGTELPRLLEDLSDTVRNLRNQRVLSLLPGGRTFIEPDLQWLRAYEGHVQFSLRTCELPRVVAHATTLSTDIAALWQALSATSVQEATVGTDLETHTTTTLELLRSMDATATLRRTTATAQSAEFMCKIRSHDNMAPPTAPAISEPKTFFDAKGRAVADTLPQMFRDVLKESECMLLADVKDELCQIRESMEAARARFVEDREQTHKQFTDVMRGLLTNAPNTIRESQSAAAGAPMRDPLTFLESVLTDAGIMQRAPYRDVLQCAQWVRHAACALLPACPHWVKDQLLCVIDHAERTVVRFDGLVNLEVRASQTDDANVLEHALSTLESSRVTGGRATTNAWSKRRDELRTLEAAIGLAGTVRADLDIVAGLAQTTSSTVELHGLATRASSLMGALVQHNGATIQDTDVRLRGFLEEVMAYITHKVAFFEHYEREQPDVFSTYPLWQVLSRPLVLPVRSGQALTATHASRIAALLASQRGNSQIRTSHLKYNGPWVEVTPTVDEARPSYVPINDGPPLHRVPAYANFLEARLLQCCDNPYVCNVDAETCGILPAVAHGRLGVVVACLVAGQWKEMLRHGGDALRAYVDHSLHLTSLSHNEFLAMCVMVHQARLAASELHVRHNTAMELVILTHRQWILLTLAMWPHVYAAVLRLPSFADGIELLAAAMPGMRESLTDATLEVHYGPTQCCTPTPPVGAPSAFIMCPQRWTKTSAAALFWEAEPFLSFCAGSPTRARISFLTWALLALDPVVIQQIWTSLKPPAYDTPSALLCELRRLEFGIMPHVHLSHSVAPPCPGYSYGVPTGATLTIDATQPRDHIGDAVCISAFELALGALLLGTPLQIFATIQEPLMQHDSLGAIIVASPILDCTGHVEPFRTMKQTGLRGPGLDGAQWLPDDVGCGDDAELMVFHRQCLWLHALTLQRRMPHDDHHVTFNGMAAIALIDCNNTLINCYIAPSKGFALHKPIQFMVRDEQDGWPYDVLSSWHRVAEQVEDIHLAVTIQNATEEVTEHNFFEKLPRKLRNDDSTGPSSTTTTPHRSRSPSPDILQSPHLSPTSPTIAQQLPITQVFQPTPQSVTVRVSPKPSPHPRAPLSTLVNV</sequence>
<dbReference type="GO" id="GO:0006508">
    <property type="term" value="P:proteolysis"/>
    <property type="evidence" value="ECO:0007669"/>
    <property type="project" value="UniProtKB-KW"/>
</dbReference>
<evidence type="ECO:0000256" key="11">
    <source>
        <dbReference type="ARBA" id="ARBA00022876"/>
    </source>
</evidence>
<dbReference type="EMBL" id="MN545487">
    <property type="protein sequence ID" value="QRE02544.1"/>
    <property type="molecule type" value="Genomic_DNA"/>
</dbReference>
<evidence type="ECO:0000256" key="3">
    <source>
        <dbReference type="ARBA" id="ARBA00022581"/>
    </source>
</evidence>
<dbReference type="InterPro" id="IPR006928">
    <property type="entry name" value="Herpes_teg_USP"/>
</dbReference>
<evidence type="ECO:0000256" key="7">
    <source>
        <dbReference type="ARBA" id="ARBA00022786"/>
    </source>
</evidence>
<feature type="region of interest" description="Disordered" evidence="13">
    <location>
        <begin position="439"/>
        <end position="462"/>
    </location>
</feature>
<evidence type="ECO:0000256" key="1">
    <source>
        <dbReference type="ARBA" id="ARBA00022562"/>
    </source>
</evidence>
<evidence type="ECO:0000256" key="5">
    <source>
        <dbReference type="ARBA" id="ARBA00022670"/>
    </source>
</evidence>
<evidence type="ECO:0000259" key="14">
    <source>
        <dbReference type="PROSITE" id="PS51521"/>
    </source>
</evidence>
<evidence type="ECO:0000313" key="15">
    <source>
        <dbReference type="EMBL" id="QRE02544.1"/>
    </source>
</evidence>
<dbReference type="GO" id="GO:0008234">
    <property type="term" value="F:cysteine-type peptidase activity"/>
    <property type="evidence" value="ECO:0007669"/>
    <property type="project" value="UniProtKB-KW"/>
</dbReference>
<evidence type="ECO:0000256" key="2">
    <source>
        <dbReference type="ARBA" id="ARBA00022580"/>
    </source>
</evidence>
<keyword evidence="9" id="KW-0788">Thiol protease</keyword>
<dbReference type="GO" id="GO:0039648">
    <property type="term" value="P:symbiont-mediated perturbation of host ubiquitin-like protein modification"/>
    <property type="evidence" value="ECO:0007669"/>
    <property type="project" value="UniProtKB-KW"/>
</dbReference>
<feature type="compositionally biased region" description="Basic and acidic residues" evidence="13">
    <location>
        <begin position="2257"/>
        <end position="2270"/>
    </location>
</feature>